<proteinExistence type="predicted"/>
<protein>
    <recommendedName>
        <fullName evidence="4">Excalibur calcium-binding domain-containing protein</fullName>
    </recommendedName>
</protein>
<name>A0A316GKQ5_9RHOB</name>
<reference evidence="2 3" key="1">
    <citation type="submission" date="2018-05" db="EMBL/GenBank/DDBJ databases">
        <title>Genomic Encyclopedia of Type Strains, Phase IV (KMG-IV): sequencing the most valuable type-strain genomes for metagenomic binning, comparative biology and taxonomic classification.</title>
        <authorList>
            <person name="Goeker M."/>
        </authorList>
    </citation>
    <scope>NUCLEOTIDE SEQUENCE [LARGE SCALE GENOMIC DNA]</scope>
    <source>
        <strain evidence="2 3">DSM 16097</strain>
    </source>
</reference>
<feature type="signal peptide" evidence="1">
    <location>
        <begin position="1"/>
        <end position="25"/>
    </location>
</feature>
<sequence>MAGFPRGGSALILVAWVLAACGGGAPPNDVAQGVGFSDLQSFQMRQAALRGTWVPVRTTTTVTSPIAPVSAALPPRPAAPPAAAVPPVAVARAPVATQAPIPAAAPAPAPEVASVAAAAIAALDASPRPTASAPQVALASAPPPESVANPGISDEQEFDAVAGRETIESDAARLARMQAERVVIAPTAIPERPEGLGPNIIDYALATSHPVGERRYNRRPISEERHQRACIAFRSADLAQEWFLQNGGPGRDRQGLDPDGDGYACGWNPGMFRSAAAAARN</sequence>
<evidence type="ECO:0000313" key="2">
    <source>
        <dbReference type="EMBL" id="PWK61155.1"/>
    </source>
</evidence>
<dbReference type="PROSITE" id="PS51257">
    <property type="entry name" value="PROKAR_LIPOPROTEIN"/>
    <property type="match status" value="1"/>
</dbReference>
<keyword evidence="3" id="KW-1185">Reference proteome</keyword>
<organism evidence="2 3">
    <name type="scientific">Roseicyclus mahoneyensis</name>
    <dbReference type="NCBI Taxonomy" id="164332"/>
    <lineage>
        <taxon>Bacteria</taxon>
        <taxon>Pseudomonadati</taxon>
        <taxon>Pseudomonadota</taxon>
        <taxon>Alphaproteobacteria</taxon>
        <taxon>Rhodobacterales</taxon>
        <taxon>Roseobacteraceae</taxon>
        <taxon>Roseicyclus</taxon>
    </lineage>
</organism>
<feature type="chain" id="PRO_5016255620" description="Excalibur calcium-binding domain-containing protein" evidence="1">
    <location>
        <begin position="26"/>
        <end position="281"/>
    </location>
</feature>
<evidence type="ECO:0008006" key="4">
    <source>
        <dbReference type="Google" id="ProtNLM"/>
    </source>
</evidence>
<evidence type="ECO:0000256" key="1">
    <source>
        <dbReference type="SAM" id="SignalP"/>
    </source>
</evidence>
<comment type="caution">
    <text evidence="2">The sequence shown here is derived from an EMBL/GenBank/DDBJ whole genome shotgun (WGS) entry which is preliminary data.</text>
</comment>
<evidence type="ECO:0000313" key="3">
    <source>
        <dbReference type="Proteomes" id="UP000245708"/>
    </source>
</evidence>
<dbReference type="EMBL" id="QGGW01000003">
    <property type="protein sequence ID" value="PWK61155.1"/>
    <property type="molecule type" value="Genomic_DNA"/>
</dbReference>
<dbReference type="RefSeq" id="WP_245904268.1">
    <property type="nucleotide sequence ID" value="NZ_QGGW01000003.1"/>
</dbReference>
<gene>
    <name evidence="2" type="ORF">C7455_103357</name>
</gene>
<accession>A0A316GKQ5</accession>
<keyword evidence="1" id="KW-0732">Signal</keyword>
<dbReference type="AlphaFoldDB" id="A0A316GKQ5"/>
<dbReference type="Proteomes" id="UP000245708">
    <property type="component" value="Unassembled WGS sequence"/>
</dbReference>